<evidence type="ECO:0000313" key="4">
    <source>
        <dbReference type="EMBL" id="WVZ96383.1"/>
    </source>
</evidence>
<organism evidence="4 5">
    <name type="scientific">Paspalum notatum var. saurae</name>
    <dbReference type="NCBI Taxonomy" id="547442"/>
    <lineage>
        <taxon>Eukaryota</taxon>
        <taxon>Viridiplantae</taxon>
        <taxon>Streptophyta</taxon>
        <taxon>Embryophyta</taxon>
        <taxon>Tracheophyta</taxon>
        <taxon>Spermatophyta</taxon>
        <taxon>Magnoliopsida</taxon>
        <taxon>Liliopsida</taxon>
        <taxon>Poales</taxon>
        <taxon>Poaceae</taxon>
        <taxon>PACMAD clade</taxon>
        <taxon>Panicoideae</taxon>
        <taxon>Andropogonodae</taxon>
        <taxon>Paspaleae</taxon>
        <taxon>Paspalinae</taxon>
        <taxon>Paspalum</taxon>
    </lineage>
</organism>
<dbReference type="PANTHER" id="PTHR11439:SF515">
    <property type="entry name" value="GAG-POL POLYPROTEIN"/>
    <property type="match status" value="1"/>
</dbReference>
<name>A0AAQ3URY9_PASNO</name>
<proteinExistence type="predicted"/>
<dbReference type="Pfam" id="PF07727">
    <property type="entry name" value="RVT_2"/>
    <property type="match status" value="1"/>
</dbReference>
<dbReference type="InterPro" id="IPR012337">
    <property type="entry name" value="RNaseH-like_sf"/>
</dbReference>
<dbReference type="PANTHER" id="PTHR11439">
    <property type="entry name" value="GAG-POL-RELATED RETROTRANSPOSON"/>
    <property type="match status" value="1"/>
</dbReference>
<dbReference type="CDD" id="cd09272">
    <property type="entry name" value="RNase_HI_RT_Ty1"/>
    <property type="match status" value="1"/>
</dbReference>
<dbReference type="GO" id="GO:0046983">
    <property type="term" value="F:protein dimerization activity"/>
    <property type="evidence" value="ECO:0007669"/>
    <property type="project" value="InterPro"/>
</dbReference>
<keyword evidence="5" id="KW-1185">Reference proteome</keyword>
<gene>
    <name evidence="4" type="ORF">U9M48_042029</name>
</gene>
<feature type="region of interest" description="Disordered" evidence="1">
    <location>
        <begin position="503"/>
        <end position="522"/>
    </location>
</feature>
<evidence type="ECO:0000259" key="2">
    <source>
        <dbReference type="Pfam" id="PF05699"/>
    </source>
</evidence>
<evidence type="ECO:0008006" key="6">
    <source>
        <dbReference type="Google" id="ProtNLM"/>
    </source>
</evidence>
<dbReference type="Proteomes" id="UP001341281">
    <property type="component" value="Chromosome 10"/>
</dbReference>
<feature type="domain" description="HAT C-terminal dimerisation" evidence="2">
    <location>
        <begin position="49"/>
        <end position="132"/>
    </location>
</feature>
<dbReference type="Pfam" id="PF05699">
    <property type="entry name" value="Dimer_Tnp_hAT"/>
    <property type="match status" value="1"/>
</dbReference>
<dbReference type="SUPFAM" id="SSF56672">
    <property type="entry name" value="DNA/RNA polymerases"/>
    <property type="match status" value="1"/>
</dbReference>
<evidence type="ECO:0000313" key="5">
    <source>
        <dbReference type="Proteomes" id="UP001341281"/>
    </source>
</evidence>
<dbReference type="AlphaFoldDB" id="A0AAQ3URY9"/>
<feature type="region of interest" description="Disordered" evidence="1">
    <location>
        <begin position="163"/>
        <end position="182"/>
    </location>
</feature>
<evidence type="ECO:0000259" key="3">
    <source>
        <dbReference type="Pfam" id="PF07727"/>
    </source>
</evidence>
<evidence type="ECO:0000256" key="1">
    <source>
        <dbReference type="SAM" id="MobiDB-lite"/>
    </source>
</evidence>
<dbReference type="EMBL" id="CP144754">
    <property type="protein sequence ID" value="WVZ96383.1"/>
    <property type="molecule type" value="Genomic_DNA"/>
</dbReference>
<reference evidence="4 5" key="1">
    <citation type="submission" date="2024-02" db="EMBL/GenBank/DDBJ databases">
        <title>High-quality chromosome-scale genome assembly of Pensacola bahiagrass (Paspalum notatum Flugge var. saurae).</title>
        <authorList>
            <person name="Vega J.M."/>
            <person name="Podio M."/>
            <person name="Orjuela J."/>
            <person name="Siena L.A."/>
            <person name="Pessino S.C."/>
            <person name="Combes M.C."/>
            <person name="Mariac C."/>
            <person name="Albertini E."/>
            <person name="Pupilli F."/>
            <person name="Ortiz J.P.A."/>
            <person name="Leblanc O."/>
        </authorList>
    </citation>
    <scope>NUCLEOTIDE SEQUENCE [LARGE SCALE GENOMIC DNA]</scope>
    <source>
        <strain evidence="4">R1</strain>
        <tissue evidence="4">Leaf</tissue>
    </source>
</reference>
<dbReference type="InterPro" id="IPR008906">
    <property type="entry name" value="HATC_C_dom"/>
</dbReference>
<protein>
    <recommendedName>
        <fullName evidence="6">Reverse transcriptase Ty1/copia-type domain-containing protein</fullName>
    </recommendedName>
</protein>
<sequence length="734" mass="80684">MIYGDDDDSIGTGLGAGSSIPTPNLSRMTSASGLLHAATTNASFDIVSELSTYLDSDNLQKFDDDDFNILNWWHEHQITYPVLSILAKDVLTVPVSTISSESAFSLTGRIIEERRRRLNPKMVEMLTCIKDWEEGEARAQHTAEDKELEDSFSNLFLDDAPASPLQVHGTPSAATTPPTPAAAPTPIQFATPPSGADTELDTDHDDAPLRYCHELAGPGTPPGLAARELHEELLLVEGEEPATFAQAEQEEVWRRAMQEEINSIEENKTWKLVDQPPRYRPIVFKLKKDAAGRVVKHKARLVAKSYVQKEGVDFDEVFAPVAQLDLVRLLLALAAQEGWIVHHMDVKSAFLNGELEEDVYVVEPPGFVVVGQENKAPRAWNIKLDNTLKNLGFVQSPLEHGLYARGSGDARTLVGSGDARTLVGVYVDDLIIVGSSCQKVEEFKRQMKKEFKMSDLGPLSFYLGIEVQQVEGVITLSQGAYAERIVEKAGLTGCNPCAIPMDPKTKLSDNSEEPPVDGTEYRSSRPDLAYAVGYVSRFMQKPTEEHRAAVKTIIRYVAGTTHYGCRYAKDNSWRLQGYSDSDWAGDVDRRKSTSGVLYTLGSNLAVSKAERVVALSSCEAEYVAATSGACQGIWLARLLGDLRGTAPVGVDFMADNKSAVALMKNPVHHERSKHIQIKYHFIREAVETGDIRPVIIGTAGQLADLLTKALSKTRFQGLRDSAMHEHCLLAVHGE</sequence>
<dbReference type="SUPFAM" id="SSF53098">
    <property type="entry name" value="Ribonuclease H-like"/>
    <property type="match status" value="1"/>
</dbReference>
<feature type="domain" description="Reverse transcriptase Ty1/copia-type" evidence="3">
    <location>
        <begin position="267"/>
        <end position="502"/>
    </location>
</feature>
<dbReference type="InterPro" id="IPR043502">
    <property type="entry name" value="DNA/RNA_pol_sf"/>
</dbReference>
<accession>A0AAQ3URY9</accession>
<dbReference type="InterPro" id="IPR013103">
    <property type="entry name" value="RVT_2"/>
</dbReference>